<evidence type="ECO:0000313" key="2">
    <source>
        <dbReference type="Proteomes" id="UP000000225"/>
    </source>
</evidence>
<organism evidence="1 2">
    <name type="scientific">Aeromonas salmonicida (strain A449)</name>
    <dbReference type="NCBI Taxonomy" id="382245"/>
    <lineage>
        <taxon>Bacteria</taxon>
        <taxon>Pseudomonadati</taxon>
        <taxon>Pseudomonadota</taxon>
        <taxon>Gammaproteobacteria</taxon>
        <taxon>Aeromonadales</taxon>
        <taxon>Aeromonadaceae</taxon>
        <taxon>Aeromonas</taxon>
    </lineage>
</organism>
<protein>
    <submittedName>
        <fullName evidence="1">Uncharacterized protein</fullName>
    </submittedName>
</protein>
<dbReference type="EMBL" id="CP000644">
    <property type="protein sequence ID" value="ABO88992.1"/>
    <property type="molecule type" value="Genomic_DNA"/>
</dbReference>
<dbReference type="Proteomes" id="UP000000225">
    <property type="component" value="Chromosome"/>
</dbReference>
<accession>A4SJC0</accession>
<name>A4SJC0_AERS4</name>
<sequence>MCFKLGAAGQSPPCEPGVRSPAHPRVSMLMKRDRVGLFDEFIIEVNIDDKGGLIQRWLACRCVQGPVLEQGEVGSMKPSWIRRRKKEKGVNPEGVLQTGLLLFSAACGATLLLAACNGS</sequence>
<dbReference type="KEGG" id="asa:ASA_0846"/>
<proteinExistence type="predicted"/>
<reference evidence="2" key="1">
    <citation type="journal article" date="2008" name="BMC Genomics">
        <title>The genome of Aeromonas salmonicida subsp. salmonicida A449: insights into the evolution of a fish pathogen.</title>
        <authorList>
            <person name="Reith M.E."/>
            <person name="Singh R.K."/>
            <person name="Curtis B."/>
            <person name="Boyd J.M."/>
            <person name="Bouevitch A."/>
            <person name="Kimball J."/>
            <person name="Munholland J."/>
            <person name="Murphy C."/>
            <person name="Sarty D."/>
            <person name="Williams J."/>
            <person name="Nash J.H."/>
            <person name="Johnson S.C."/>
            <person name="Brown L.L."/>
        </authorList>
    </citation>
    <scope>NUCLEOTIDE SEQUENCE [LARGE SCALE GENOMIC DNA]</scope>
    <source>
        <strain evidence="2">A449</strain>
    </source>
</reference>
<evidence type="ECO:0000313" key="1">
    <source>
        <dbReference type="EMBL" id="ABO88992.1"/>
    </source>
</evidence>
<dbReference type="AlphaFoldDB" id="A4SJC0"/>
<dbReference type="HOGENOM" id="CLU_2056349_0_0_6"/>
<gene>
    <name evidence="1" type="ordered locus">ASA_0846</name>
</gene>